<dbReference type="EMBL" id="CP091430">
    <property type="protein sequence ID" value="UVI31364.1"/>
    <property type="molecule type" value="Genomic_DNA"/>
</dbReference>
<keyword evidence="6 7" id="KW-0472">Membrane</keyword>
<keyword evidence="3" id="KW-1003">Cell membrane</keyword>
<sequence length="311" mass="35877">MNAIGRFLKDVIKNRAMLLFVLPATVWFLFFSYLPMFGTVIAFKEYRFSDGFLNSIINSKWVGFDNFKFLFATEDAYIITRNTLLYNIVFIIFGLILAVAMAIILSEIVNKRLAKLYQTGMFMPYFLSWVIVGYFTFTFLSMDRGMLNQILNFFGFESIQWYSEAKYWPLILVLINFWKIIGYNSVVYLAAIMGIDKSLYEAAMIDGANKWQQIRRITIPMLAPIMTILTLLAIGRIFYADFGLFYQVPRDSGALYSVTNVIDTYVYRGLKVTGEIGMTTAAGLYQSFVGFILVITSNYIVRRFNKDNALF</sequence>
<keyword evidence="5 7" id="KW-1133">Transmembrane helix</keyword>
<keyword evidence="4 7" id="KW-0812">Transmembrane</keyword>
<evidence type="ECO:0000256" key="7">
    <source>
        <dbReference type="RuleBase" id="RU363032"/>
    </source>
</evidence>
<comment type="similarity">
    <text evidence="7">Belongs to the binding-protein-dependent transport system permease family.</text>
</comment>
<dbReference type="PANTHER" id="PTHR43227:SF11">
    <property type="entry name" value="BLL4140 PROTEIN"/>
    <property type="match status" value="1"/>
</dbReference>
<evidence type="ECO:0000313" key="9">
    <source>
        <dbReference type="EMBL" id="UVI31364.1"/>
    </source>
</evidence>
<evidence type="ECO:0000256" key="1">
    <source>
        <dbReference type="ARBA" id="ARBA00004651"/>
    </source>
</evidence>
<evidence type="ECO:0000256" key="3">
    <source>
        <dbReference type="ARBA" id="ARBA00022475"/>
    </source>
</evidence>
<accession>A0ABY5SCH6</accession>
<proteinExistence type="inferred from homology"/>
<feature type="transmembrane region" description="Helical" evidence="7">
    <location>
        <begin position="167"/>
        <end position="196"/>
    </location>
</feature>
<dbReference type="Pfam" id="PF00528">
    <property type="entry name" value="BPD_transp_1"/>
    <property type="match status" value="1"/>
</dbReference>
<feature type="transmembrane region" description="Helical" evidence="7">
    <location>
        <begin position="84"/>
        <end position="105"/>
    </location>
</feature>
<dbReference type="RefSeq" id="WP_258387426.1">
    <property type="nucleotide sequence ID" value="NZ_CP091430.1"/>
</dbReference>
<feature type="domain" description="ABC transmembrane type-1" evidence="8">
    <location>
        <begin position="80"/>
        <end position="297"/>
    </location>
</feature>
<evidence type="ECO:0000256" key="6">
    <source>
        <dbReference type="ARBA" id="ARBA00023136"/>
    </source>
</evidence>
<dbReference type="InterPro" id="IPR050809">
    <property type="entry name" value="UgpAE/MalFG_permease"/>
</dbReference>
<evidence type="ECO:0000256" key="4">
    <source>
        <dbReference type="ARBA" id="ARBA00022692"/>
    </source>
</evidence>
<dbReference type="PANTHER" id="PTHR43227">
    <property type="entry name" value="BLL4140 PROTEIN"/>
    <property type="match status" value="1"/>
</dbReference>
<protein>
    <submittedName>
        <fullName evidence="9">ABC transporter permease subunit</fullName>
    </submittedName>
</protein>
<gene>
    <name evidence="9" type="ORF">L1F29_05935</name>
</gene>
<feature type="transmembrane region" description="Helical" evidence="7">
    <location>
        <begin position="16"/>
        <end position="43"/>
    </location>
</feature>
<dbReference type="PROSITE" id="PS50928">
    <property type="entry name" value="ABC_TM1"/>
    <property type="match status" value="1"/>
</dbReference>
<dbReference type="InterPro" id="IPR035906">
    <property type="entry name" value="MetI-like_sf"/>
</dbReference>
<dbReference type="Proteomes" id="UP001057877">
    <property type="component" value="Chromosome"/>
</dbReference>
<dbReference type="Gene3D" id="1.10.3720.10">
    <property type="entry name" value="MetI-like"/>
    <property type="match status" value="1"/>
</dbReference>
<keyword evidence="2 7" id="KW-0813">Transport</keyword>
<feature type="transmembrane region" description="Helical" evidence="7">
    <location>
        <begin position="217"/>
        <end position="239"/>
    </location>
</feature>
<feature type="transmembrane region" description="Helical" evidence="7">
    <location>
        <begin position="283"/>
        <end position="301"/>
    </location>
</feature>
<organism evidence="9 10">
    <name type="scientific">Paenibacillus spongiae</name>
    <dbReference type="NCBI Taxonomy" id="2909671"/>
    <lineage>
        <taxon>Bacteria</taxon>
        <taxon>Bacillati</taxon>
        <taxon>Bacillota</taxon>
        <taxon>Bacilli</taxon>
        <taxon>Bacillales</taxon>
        <taxon>Paenibacillaceae</taxon>
        <taxon>Paenibacillus</taxon>
    </lineage>
</organism>
<dbReference type="CDD" id="cd06261">
    <property type="entry name" value="TM_PBP2"/>
    <property type="match status" value="1"/>
</dbReference>
<dbReference type="InterPro" id="IPR000515">
    <property type="entry name" value="MetI-like"/>
</dbReference>
<feature type="transmembrane region" description="Helical" evidence="7">
    <location>
        <begin position="126"/>
        <end position="147"/>
    </location>
</feature>
<dbReference type="SUPFAM" id="SSF161098">
    <property type="entry name" value="MetI-like"/>
    <property type="match status" value="1"/>
</dbReference>
<name>A0ABY5SCH6_9BACL</name>
<keyword evidence="10" id="KW-1185">Reference proteome</keyword>
<evidence type="ECO:0000259" key="8">
    <source>
        <dbReference type="PROSITE" id="PS50928"/>
    </source>
</evidence>
<reference evidence="9" key="1">
    <citation type="submission" date="2022-01" db="EMBL/GenBank/DDBJ databases">
        <title>Paenibacillus spongiae sp. nov., isolated from marine sponge.</title>
        <authorList>
            <person name="Li Z."/>
            <person name="Zhang M."/>
        </authorList>
    </citation>
    <scope>NUCLEOTIDE SEQUENCE</scope>
    <source>
        <strain evidence="9">PHS-Z3</strain>
    </source>
</reference>
<evidence type="ECO:0000313" key="10">
    <source>
        <dbReference type="Proteomes" id="UP001057877"/>
    </source>
</evidence>
<evidence type="ECO:0000256" key="5">
    <source>
        <dbReference type="ARBA" id="ARBA00022989"/>
    </source>
</evidence>
<evidence type="ECO:0000256" key="2">
    <source>
        <dbReference type="ARBA" id="ARBA00022448"/>
    </source>
</evidence>
<comment type="subcellular location">
    <subcellularLocation>
        <location evidence="1 7">Cell membrane</location>
        <topology evidence="1 7">Multi-pass membrane protein</topology>
    </subcellularLocation>
</comment>